<sequence>MEYLLVLLHVALIWMLAVATPGANVLLTINTALHYNRKLAKYSAFGVSTSILLWSLFGCTGLVILLSHFPALFNVMKIVGGSYLLYLGMRQILSTRKAKQLDEGLNTSKVMLPSSRKVFMSAFITSILNPKTGFFVVSLFSVSMPENITTPMVIAIMLTMSGITLCWHMFLATAFSHRTAKSVYARISSIMDYVTGGLFTLFGIKVMAS</sequence>
<organism evidence="7 8">
    <name type="scientific">Vibrio lentus</name>
    <dbReference type="NCBI Taxonomy" id="136468"/>
    <lineage>
        <taxon>Bacteria</taxon>
        <taxon>Pseudomonadati</taxon>
        <taxon>Pseudomonadota</taxon>
        <taxon>Gammaproteobacteria</taxon>
        <taxon>Vibrionales</taxon>
        <taxon>Vibrionaceae</taxon>
        <taxon>Vibrio</taxon>
    </lineage>
</organism>
<dbReference type="GO" id="GO:0015171">
    <property type="term" value="F:amino acid transmembrane transporter activity"/>
    <property type="evidence" value="ECO:0007669"/>
    <property type="project" value="TreeGrafter"/>
</dbReference>
<dbReference type="GO" id="GO:0005886">
    <property type="term" value="C:plasma membrane"/>
    <property type="evidence" value="ECO:0007669"/>
    <property type="project" value="UniProtKB-SubCell"/>
</dbReference>
<feature type="transmembrane region" description="Helical" evidence="6">
    <location>
        <begin position="183"/>
        <end position="204"/>
    </location>
</feature>
<protein>
    <submittedName>
        <fullName evidence="7">Lysine transporter LysE</fullName>
    </submittedName>
</protein>
<accession>A0A2N7BJM9</accession>
<feature type="transmembrane region" description="Helical" evidence="6">
    <location>
        <begin position="39"/>
        <end position="65"/>
    </location>
</feature>
<evidence type="ECO:0000256" key="5">
    <source>
        <dbReference type="ARBA" id="ARBA00023136"/>
    </source>
</evidence>
<keyword evidence="4 6" id="KW-1133">Transmembrane helix</keyword>
<name>A0A2N7BJM9_9VIBR</name>
<evidence type="ECO:0000256" key="3">
    <source>
        <dbReference type="ARBA" id="ARBA00022692"/>
    </source>
</evidence>
<dbReference type="Proteomes" id="UP000235778">
    <property type="component" value="Unassembled WGS sequence"/>
</dbReference>
<dbReference type="Pfam" id="PF01810">
    <property type="entry name" value="LysE"/>
    <property type="match status" value="1"/>
</dbReference>
<keyword evidence="5 6" id="KW-0472">Membrane</keyword>
<comment type="subcellular location">
    <subcellularLocation>
        <location evidence="1">Cell membrane</location>
        <topology evidence="1">Multi-pass membrane protein</topology>
    </subcellularLocation>
</comment>
<feature type="transmembrane region" description="Helical" evidence="6">
    <location>
        <begin position="6"/>
        <end position="27"/>
    </location>
</feature>
<dbReference type="PANTHER" id="PTHR30086:SF17">
    <property type="entry name" value="LYSE FAMILY TRANSLOCATOR"/>
    <property type="match status" value="1"/>
</dbReference>
<dbReference type="EMBL" id="MCSI01000166">
    <property type="protein sequence ID" value="PME56835.1"/>
    <property type="molecule type" value="Genomic_DNA"/>
</dbReference>
<evidence type="ECO:0000256" key="6">
    <source>
        <dbReference type="SAM" id="Phobius"/>
    </source>
</evidence>
<comment type="caution">
    <text evidence="7">The sequence shown here is derived from an EMBL/GenBank/DDBJ whole genome shotgun (WGS) entry which is preliminary data.</text>
</comment>
<reference evidence="8" key="1">
    <citation type="submission" date="2016-07" db="EMBL/GenBank/DDBJ databases">
        <title>Nontailed viruses are major unrecognized killers of bacteria in the ocean.</title>
        <authorList>
            <person name="Kauffman K."/>
            <person name="Hussain F."/>
            <person name="Yang J."/>
            <person name="Arevalo P."/>
            <person name="Brown J."/>
            <person name="Cutler M."/>
            <person name="Kelly L."/>
            <person name="Polz M.F."/>
        </authorList>
    </citation>
    <scope>NUCLEOTIDE SEQUENCE [LARGE SCALE GENOMIC DNA]</scope>
    <source>
        <strain evidence="8">10N.286.55.C1</strain>
    </source>
</reference>
<dbReference type="PANTHER" id="PTHR30086">
    <property type="entry name" value="ARGININE EXPORTER PROTEIN ARGO"/>
    <property type="match status" value="1"/>
</dbReference>
<evidence type="ECO:0000256" key="1">
    <source>
        <dbReference type="ARBA" id="ARBA00004651"/>
    </source>
</evidence>
<proteinExistence type="predicted"/>
<dbReference type="InterPro" id="IPR001123">
    <property type="entry name" value="LeuE-type"/>
</dbReference>
<dbReference type="RefSeq" id="WP_102266470.1">
    <property type="nucleotide sequence ID" value="NZ_MCSH01000026.1"/>
</dbReference>
<gene>
    <name evidence="7" type="ORF">BCV30_02215</name>
</gene>
<feature type="transmembrane region" description="Helical" evidence="6">
    <location>
        <begin position="152"/>
        <end position="171"/>
    </location>
</feature>
<evidence type="ECO:0000313" key="7">
    <source>
        <dbReference type="EMBL" id="PME56835.1"/>
    </source>
</evidence>
<feature type="transmembrane region" description="Helical" evidence="6">
    <location>
        <begin position="71"/>
        <end position="89"/>
    </location>
</feature>
<keyword evidence="3 6" id="KW-0812">Transmembrane</keyword>
<feature type="transmembrane region" description="Helical" evidence="6">
    <location>
        <begin position="118"/>
        <end position="140"/>
    </location>
</feature>
<evidence type="ECO:0000313" key="8">
    <source>
        <dbReference type="Proteomes" id="UP000235778"/>
    </source>
</evidence>
<keyword evidence="2" id="KW-1003">Cell membrane</keyword>
<evidence type="ECO:0000256" key="2">
    <source>
        <dbReference type="ARBA" id="ARBA00022475"/>
    </source>
</evidence>
<dbReference type="AlphaFoldDB" id="A0A2N7BJM9"/>
<evidence type="ECO:0000256" key="4">
    <source>
        <dbReference type="ARBA" id="ARBA00022989"/>
    </source>
</evidence>